<evidence type="ECO:0000313" key="2">
    <source>
        <dbReference type="Ensembl" id="ENSSSUP00005005401.1"/>
    </source>
</evidence>
<protein>
    <submittedName>
        <fullName evidence="2">Uncharacterized protein</fullName>
    </submittedName>
</protein>
<name>A0A673T8Y6_SURSU</name>
<organism evidence="2 3">
    <name type="scientific">Suricata suricatta</name>
    <name type="common">Meerkat</name>
    <dbReference type="NCBI Taxonomy" id="37032"/>
    <lineage>
        <taxon>Eukaryota</taxon>
        <taxon>Metazoa</taxon>
        <taxon>Chordata</taxon>
        <taxon>Craniata</taxon>
        <taxon>Vertebrata</taxon>
        <taxon>Euteleostomi</taxon>
        <taxon>Mammalia</taxon>
        <taxon>Eutheria</taxon>
        <taxon>Laurasiatheria</taxon>
        <taxon>Carnivora</taxon>
        <taxon>Feliformia</taxon>
        <taxon>Herpestidae</taxon>
        <taxon>Suricata</taxon>
    </lineage>
</organism>
<reference evidence="2" key="3">
    <citation type="submission" date="2025-09" db="UniProtKB">
        <authorList>
            <consortium name="Ensembl"/>
        </authorList>
    </citation>
    <scope>IDENTIFICATION</scope>
</reference>
<reference evidence="2" key="2">
    <citation type="submission" date="2025-08" db="UniProtKB">
        <authorList>
            <consortium name="Ensembl"/>
        </authorList>
    </citation>
    <scope>IDENTIFICATION</scope>
</reference>
<accession>A0A673T8Y6</accession>
<dbReference type="Ensembl" id="ENSSSUT00005006243.1">
    <property type="protein sequence ID" value="ENSSSUP00005005401.1"/>
    <property type="gene ID" value="ENSSSUG00005003525.1"/>
</dbReference>
<keyword evidence="3" id="KW-1185">Reference proteome</keyword>
<evidence type="ECO:0000256" key="1">
    <source>
        <dbReference type="SAM" id="MobiDB-lite"/>
    </source>
</evidence>
<reference evidence="2 3" key="1">
    <citation type="submission" date="2019-05" db="EMBL/GenBank/DDBJ databases">
        <title>A Chromosome-scale Meerkat (S. suricatta) Genome Assembly.</title>
        <authorList>
            <person name="Dudchenko O."/>
            <person name="Lieberman Aiden E."/>
            <person name="Tung J."/>
            <person name="Barreiro L.B."/>
            <person name="Clutton-Brock T.H."/>
        </authorList>
    </citation>
    <scope>NUCLEOTIDE SEQUENCE [LARGE SCALE GENOMIC DNA]</scope>
</reference>
<feature type="compositionally biased region" description="Basic and acidic residues" evidence="1">
    <location>
        <begin position="11"/>
        <end position="22"/>
    </location>
</feature>
<feature type="region of interest" description="Disordered" evidence="1">
    <location>
        <begin position="1"/>
        <end position="31"/>
    </location>
</feature>
<dbReference type="OMA" id="QRPCVKT"/>
<sequence>MQDRTGLMGKVQEENSHKDTRELSIPLGDPAGLAHVRTTSSKWERFLLPPSHSPRVDMEPPVPLHRDPRPAGVAWAEQGALRAQTPREVCPSRPRDAPELPGPTHALTSGSQRPCVKTPEQPQDTGPLAKGGPLATGIQEPPFVRLCDLFKTGEDFEDDL</sequence>
<proteinExistence type="predicted"/>
<evidence type="ECO:0000313" key="3">
    <source>
        <dbReference type="Proteomes" id="UP000472268"/>
    </source>
</evidence>
<feature type="compositionally biased region" description="Basic and acidic residues" evidence="1">
    <location>
        <begin position="54"/>
        <end position="69"/>
    </location>
</feature>
<dbReference type="Proteomes" id="UP000472268">
    <property type="component" value="Chromosome 6"/>
</dbReference>
<dbReference type="AlphaFoldDB" id="A0A673T8Y6"/>
<feature type="region of interest" description="Disordered" evidence="1">
    <location>
        <begin position="49"/>
        <end position="142"/>
    </location>
</feature>